<organism evidence="1 2">
    <name type="scientific">Haemaphysalis longicornis</name>
    <name type="common">Bush tick</name>
    <dbReference type="NCBI Taxonomy" id="44386"/>
    <lineage>
        <taxon>Eukaryota</taxon>
        <taxon>Metazoa</taxon>
        <taxon>Ecdysozoa</taxon>
        <taxon>Arthropoda</taxon>
        <taxon>Chelicerata</taxon>
        <taxon>Arachnida</taxon>
        <taxon>Acari</taxon>
        <taxon>Parasitiformes</taxon>
        <taxon>Ixodida</taxon>
        <taxon>Ixodoidea</taxon>
        <taxon>Ixodidae</taxon>
        <taxon>Haemaphysalinae</taxon>
        <taxon>Haemaphysalis</taxon>
    </lineage>
</organism>
<dbReference type="VEuPathDB" id="VectorBase:HLOH_046991"/>
<keyword evidence="2" id="KW-1185">Reference proteome</keyword>
<proteinExistence type="predicted"/>
<reference evidence="1 2" key="1">
    <citation type="journal article" date="2020" name="Cell">
        <title>Large-Scale Comparative Analyses of Tick Genomes Elucidate Their Genetic Diversity and Vector Capacities.</title>
        <authorList>
            <consortium name="Tick Genome and Microbiome Consortium (TIGMIC)"/>
            <person name="Jia N."/>
            <person name="Wang J."/>
            <person name="Shi W."/>
            <person name="Du L."/>
            <person name="Sun Y."/>
            <person name="Zhan W."/>
            <person name="Jiang J.F."/>
            <person name="Wang Q."/>
            <person name="Zhang B."/>
            <person name="Ji P."/>
            <person name="Bell-Sakyi L."/>
            <person name="Cui X.M."/>
            <person name="Yuan T.T."/>
            <person name="Jiang B.G."/>
            <person name="Yang W.F."/>
            <person name="Lam T.T."/>
            <person name="Chang Q.C."/>
            <person name="Ding S.J."/>
            <person name="Wang X.J."/>
            <person name="Zhu J.G."/>
            <person name="Ruan X.D."/>
            <person name="Zhao L."/>
            <person name="Wei J.T."/>
            <person name="Ye R.Z."/>
            <person name="Que T.C."/>
            <person name="Du C.H."/>
            <person name="Zhou Y.H."/>
            <person name="Cheng J.X."/>
            <person name="Dai P.F."/>
            <person name="Guo W.B."/>
            <person name="Han X.H."/>
            <person name="Huang E.J."/>
            <person name="Li L.F."/>
            <person name="Wei W."/>
            <person name="Gao Y.C."/>
            <person name="Liu J.Z."/>
            <person name="Shao H.Z."/>
            <person name="Wang X."/>
            <person name="Wang C.C."/>
            <person name="Yang T.C."/>
            <person name="Huo Q.B."/>
            <person name="Li W."/>
            <person name="Chen H.Y."/>
            <person name="Chen S.E."/>
            <person name="Zhou L.G."/>
            <person name="Ni X.B."/>
            <person name="Tian J.H."/>
            <person name="Sheng Y."/>
            <person name="Liu T."/>
            <person name="Pan Y.S."/>
            <person name="Xia L.Y."/>
            <person name="Li J."/>
            <person name="Zhao F."/>
            <person name="Cao W.C."/>
        </authorList>
    </citation>
    <scope>NUCLEOTIDE SEQUENCE [LARGE SCALE GENOMIC DNA]</scope>
    <source>
        <strain evidence="1">HaeL-2018</strain>
    </source>
</reference>
<gene>
    <name evidence="1" type="ORF">HPB48_019424</name>
</gene>
<accession>A0A9J6FNT9</accession>
<evidence type="ECO:0000313" key="1">
    <source>
        <dbReference type="EMBL" id="KAH9367878.1"/>
    </source>
</evidence>
<dbReference type="Proteomes" id="UP000821853">
    <property type="component" value="Chromosome 2"/>
</dbReference>
<name>A0A9J6FNT9_HAELO</name>
<dbReference type="OrthoDB" id="6423908at2759"/>
<evidence type="ECO:0000313" key="2">
    <source>
        <dbReference type="Proteomes" id="UP000821853"/>
    </source>
</evidence>
<dbReference type="EMBL" id="JABSTR010000004">
    <property type="protein sequence ID" value="KAH9367878.1"/>
    <property type="molecule type" value="Genomic_DNA"/>
</dbReference>
<protein>
    <submittedName>
        <fullName evidence="1">Uncharacterized protein</fullName>
    </submittedName>
</protein>
<sequence>MRQLLGDHGQDLNNPLFREIFLQRIPRNAVLVLAEAPDMALDQLAELGDRTADYSRFPGIAALADTPSTKRDYSRLCRLDTHI</sequence>
<dbReference type="AlphaFoldDB" id="A0A9J6FNT9"/>
<comment type="caution">
    <text evidence="1">The sequence shown here is derived from an EMBL/GenBank/DDBJ whole genome shotgun (WGS) entry which is preliminary data.</text>
</comment>